<evidence type="ECO:0000313" key="2">
    <source>
        <dbReference type="Proteomes" id="UP000887566"/>
    </source>
</evidence>
<dbReference type="Proteomes" id="UP000887566">
    <property type="component" value="Unplaced"/>
</dbReference>
<accession>A0A914XLG1</accession>
<proteinExistence type="predicted"/>
<dbReference type="AlphaFoldDB" id="A0A914XLG1"/>
<reference evidence="3" key="1">
    <citation type="submission" date="2022-11" db="UniProtKB">
        <authorList>
            <consortium name="WormBaseParasite"/>
        </authorList>
    </citation>
    <scope>IDENTIFICATION</scope>
</reference>
<feature type="region of interest" description="Disordered" evidence="1">
    <location>
        <begin position="32"/>
        <end position="52"/>
    </location>
</feature>
<sequence>PPSLGSIAGLHKLFNTHSDLVQAAGRLFPTRSGQPLAKATTKTLTKENEGRRRRKIGSLAPAESPVDQSLDISLPEELLQTSQFTLLRRRLTSILTWPMLLSQVSTDSVEDFALPPDIVDKRPAATWPELVVTVPKDVENFELPPEFAEEGEIAT</sequence>
<protein>
    <submittedName>
        <fullName evidence="3">Uncharacterized protein</fullName>
    </submittedName>
</protein>
<dbReference type="WBParaSite" id="PSAMB.scaffold8418size6248.g31366.t1">
    <property type="protein sequence ID" value="PSAMB.scaffold8418size6248.g31366.t1"/>
    <property type="gene ID" value="PSAMB.scaffold8418size6248.g31366"/>
</dbReference>
<name>A0A914XLG1_9BILA</name>
<keyword evidence="2" id="KW-1185">Reference proteome</keyword>
<organism evidence="2 3">
    <name type="scientific">Plectus sambesii</name>
    <dbReference type="NCBI Taxonomy" id="2011161"/>
    <lineage>
        <taxon>Eukaryota</taxon>
        <taxon>Metazoa</taxon>
        <taxon>Ecdysozoa</taxon>
        <taxon>Nematoda</taxon>
        <taxon>Chromadorea</taxon>
        <taxon>Plectida</taxon>
        <taxon>Plectina</taxon>
        <taxon>Plectoidea</taxon>
        <taxon>Plectidae</taxon>
        <taxon>Plectus</taxon>
    </lineage>
</organism>
<evidence type="ECO:0000256" key="1">
    <source>
        <dbReference type="SAM" id="MobiDB-lite"/>
    </source>
</evidence>
<evidence type="ECO:0000313" key="3">
    <source>
        <dbReference type="WBParaSite" id="PSAMB.scaffold8418size6248.g31366.t1"/>
    </source>
</evidence>